<evidence type="ECO:0000313" key="9">
    <source>
        <dbReference type="EMBL" id="CAF3579106.1"/>
    </source>
</evidence>
<feature type="coiled-coil region" evidence="4">
    <location>
        <begin position="119"/>
        <end position="195"/>
    </location>
</feature>
<keyword evidence="10" id="KW-1185">Reference proteome</keyword>
<dbReference type="GO" id="GO:0036064">
    <property type="term" value="C:ciliary basal body"/>
    <property type="evidence" value="ECO:0007669"/>
    <property type="project" value="TreeGrafter"/>
</dbReference>
<evidence type="ECO:0000256" key="1">
    <source>
        <dbReference type="ARBA" id="ARBA00022448"/>
    </source>
</evidence>
<dbReference type="EMBL" id="CAJOBC010000382">
    <property type="protein sequence ID" value="CAF3579106.1"/>
    <property type="molecule type" value="Genomic_DNA"/>
</dbReference>
<feature type="compositionally biased region" description="Polar residues" evidence="5">
    <location>
        <begin position="477"/>
        <end position="494"/>
    </location>
</feature>
<evidence type="ECO:0000256" key="4">
    <source>
        <dbReference type="SAM" id="Coils"/>
    </source>
</evidence>
<evidence type="ECO:0000256" key="3">
    <source>
        <dbReference type="ARBA" id="ARBA00023054"/>
    </source>
</evidence>
<evidence type="ECO:0000256" key="5">
    <source>
        <dbReference type="SAM" id="MobiDB-lite"/>
    </source>
</evidence>
<dbReference type="InterPro" id="IPR034744">
    <property type="entry name" value="RH2"/>
</dbReference>
<keyword evidence="1" id="KW-0813">Transport</keyword>
<dbReference type="GO" id="GO:0031267">
    <property type="term" value="F:small GTPase binding"/>
    <property type="evidence" value="ECO:0007669"/>
    <property type="project" value="TreeGrafter"/>
</dbReference>
<dbReference type="Gene3D" id="6.10.230.10">
    <property type="match status" value="1"/>
</dbReference>
<protein>
    <recommendedName>
        <fullName evidence="11">RILP-like protein</fullName>
    </recommendedName>
</protein>
<feature type="coiled-coil region" evidence="4">
    <location>
        <begin position="336"/>
        <end position="370"/>
    </location>
</feature>
<organism evidence="8 10">
    <name type="scientific">Didymodactylos carnosus</name>
    <dbReference type="NCBI Taxonomy" id="1234261"/>
    <lineage>
        <taxon>Eukaryota</taxon>
        <taxon>Metazoa</taxon>
        <taxon>Spiralia</taxon>
        <taxon>Gnathifera</taxon>
        <taxon>Rotifera</taxon>
        <taxon>Eurotatoria</taxon>
        <taxon>Bdelloidea</taxon>
        <taxon>Philodinida</taxon>
        <taxon>Philodinidae</taxon>
        <taxon>Didymodactylos</taxon>
    </lineage>
</organism>
<comment type="caution">
    <text evidence="8">The sequence shown here is derived from an EMBL/GenBank/DDBJ whole genome shotgun (WGS) entry which is preliminary data.</text>
</comment>
<evidence type="ECO:0000259" key="6">
    <source>
        <dbReference type="PROSITE" id="PS51776"/>
    </source>
</evidence>
<evidence type="ECO:0000313" key="8">
    <source>
        <dbReference type="EMBL" id="CAF0794443.1"/>
    </source>
</evidence>
<dbReference type="PROSITE" id="PS51776">
    <property type="entry name" value="RH1"/>
    <property type="match status" value="1"/>
</dbReference>
<dbReference type="GO" id="GO:0046983">
    <property type="term" value="F:protein dimerization activity"/>
    <property type="evidence" value="ECO:0007669"/>
    <property type="project" value="InterPro"/>
</dbReference>
<name>A0A813SFP2_9BILA</name>
<dbReference type="PANTHER" id="PTHR21502">
    <property type="entry name" value="ZINC FINGER PROTEIN DZIP1"/>
    <property type="match status" value="1"/>
</dbReference>
<feature type="region of interest" description="Disordered" evidence="5">
    <location>
        <begin position="402"/>
        <end position="494"/>
    </location>
</feature>
<dbReference type="SUPFAM" id="SSF161256">
    <property type="entry name" value="RILP dimerisation region"/>
    <property type="match status" value="1"/>
</dbReference>
<gene>
    <name evidence="8" type="ORF">GPM918_LOCUS3174</name>
    <name evidence="9" type="ORF">SRO942_LOCUS3184</name>
</gene>
<dbReference type="PROSITE" id="PS51777">
    <property type="entry name" value="RH2"/>
    <property type="match status" value="1"/>
</dbReference>
<dbReference type="GO" id="GO:0015031">
    <property type="term" value="P:protein transport"/>
    <property type="evidence" value="ECO:0007669"/>
    <property type="project" value="UniProtKB-KW"/>
</dbReference>
<dbReference type="InterPro" id="IPR051241">
    <property type="entry name" value="DZIP_RILPL"/>
</dbReference>
<evidence type="ECO:0000256" key="2">
    <source>
        <dbReference type="ARBA" id="ARBA00022927"/>
    </source>
</evidence>
<dbReference type="CDD" id="cd14445">
    <property type="entry name" value="RILP-like"/>
    <property type="match status" value="1"/>
</dbReference>
<dbReference type="Pfam" id="PF09744">
    <property type="entry name" value="RH1"/>
    <property type="match status" value="1"/>
</dbReference>
<keyword evidence="3 4" id="KW-0175">Coiled coil</keyword>
<dbReference type="AlphaFoldDB" id="A0A813SFP2"/>
<dbReference type="EMBL" id="CAJNOQ010000380">
    <property type="protein sequence ID" value="CAF0794443.1"/>
    <property type="molecule type" value="Genomic_DNA"/>
</dbReference>
<dbReference type="PANTHER" id="PTHR21502:SF4">
    <property type="entry name" value="RILP-LIKE PROTEIN HOMOLOG"/>
    <property type="match status" value="1"/>
</dbReference>
<dbReference type="OrthoDB" id="10069524at2759"/>
<dbReference type="InterPro" id="IPR021563">
    <property type="entry name" value="RILP_dimer"/>
</dbReference>
<feature type="domain" description="RH2" evidence="7">
    <location>
        <begin position="328"/>
        <end position="396"/>
    </location>
</feature>
<accession>A0A813SFP2</accession>
<dbReference type="GO" id="GO:0060271">
    <property type="term" value="P:cilium assembly"/>
    <property type="evidence" value="ECO:0007669"/>
    <property type="project" value="TreeGrafter"/>
</dbReference>
<feature type="compositionally biased region" description="Low complexity" evidence="5">
    <location>
        <begin position="406"/>
        <end position="424"/>
    </location>
</feature>
<feature type="compositionally biased region" description="Low complexity" evidence="5">
    <location>
        <begin position="453"/>
        <end position="463"/>
    </location>
</feature>
<proteinExistence type="predicted"/>
<keyword evidence="2" id="KW-0653">Protein transport</keyword>
<evidence type="ECO:0000259" key="7">
    <source>
        <dbReference type="PROSITE" id="PS51777"/>
    </source>
</evidence>
<dbReference type="InterPro" id="IPR034743">
    <property type="entry name" value="RH1"/>
</dbReference>
<evidence type="ECO:0000313" key="10">
    <source>
        <dbReference type="Proteomes" id="UP000663829"/>
    </source>
</evidence>
<dbReference type="Gene3D" id="1.20.58.1770">
    <property type="match status" value="1"/>
</dbReference>
<feature type="domain" description="RH1" evidence="6">
    <location>
        <begin position="68"/>
        <end position="156"/>
    </location>
</feature>
<evidence type="ECO:0008006" key="11">
    <source>
        <dbReference type="Google" id="ProtNLM"/>
    </source>
</evidence>
<reference evidence="8" key="1">
    <citation type="submission" date="2021-02" db="EMBL/GenBank/DDBJ databases">
        <authorList>
            <person name="Nowell W R."/>
        </authorList>
    </citation>
    <scope>NUCLEOTIDE SEQUENCE</scope>
</reference>
<sequence length="494" mass="56844">MQISLILFLNKKKMKYSPTDLLPDLVSQSLTSHLTTSDVSSSTTSNRSSSYCLSPDNGNTIDVMRKMTYSSSPLRYYPDLTVEGVYDEAALIGKDFERIIELYGTDTIKDLVPKVIRILELLETQAAKNEKETDELTELKMRIEKLEMEKNETRGLREKFDKELEQIEEQWRKEVDDLMALVSKLEDENKRLRDEIDKGGFNKSTELPSITREELECIKNLTEENVKLKRFIKTKDKDLTQKMLDMEAIQSQLERVCKINFTLRQKNTFSTNQTQRLLIEKSDLEVQLKDKENFINHMKERVVIQGTDDLASPVSSIDPLLELTDTNRPRFTLQELRQVLWERNDLKTKLLEVEEELRFFRDQEDELEGAVQGPINKEPEEKLLGYKREESKIRQFLRTMLPTFNPSSSSPPTSSVTPPLSKPKSTARRSSPTLLPSSIMKMPLTSSTHYNNSSSPLSPLPKKLTLEDIIIKKTTKSNHTNSDTPLLSRTVPSS</sequence>
<dbReference type="GO" id="GO:0005737">
    <property type="term" value="C:cytoplasm"/>
    <property type="evidence" value="ECO:0007669"/>
    <property type="project" value="TreeGrafter"/>
</dbReference>
<dbReference type="Proteomes" id="UP000681722">
    <property type="component" value="Unassembled WGS sequence"/>
</dbReference>
<dbReference type="GO" id="GO:0051959">
    <property type="term" value="F:dynein light intermediate chain binding"/>
    <property type="evidence" value="ECO:0007669"/>
    <property type="project" value="TreeGrafter"/>
</dbReference>
<dbReference type="Proteomes" id="UP000663829">
    <property type="component" value="Unassembled WGS sequence"/>
</dbReference>
<dbReference type="Pfam" id="PF11461">
    <property type="entry name" value="RILP"/>
    <property type="match status" value="1"/>
</dbReference>